<accession>A0A6P5ZMF8</accession>
<evidence type="ECO:0000256" key="3">
    <source>
        <dbReference type="ARBA" id="ARBA00012517"/>
    </source>
</evidence>
<comment type="catalytic activity">
    <reaction evidence="16">
        <text>Cu(+)(in) + ATP + H2O = Cu(+)(out) + ADP + phosphate + H(+)</text>
        <dbReference type="Rhea" id="RHEA:25792"/>
        <dbReference type="ChEBI" id="CHEBI:15377"/>
        <dbReference type="ChEBI" id="CHEBI:15378"/>
        <dbReference type="ChEBI" id="CHEBI:30616"/>
        <dbReference type="ChEBI" id="CHEBI:43474"/>
        <dbReference type="ChEBI" id="CHEBI:49552"/>
        <dbReference type="ChEBI" id="CHEBI:456216"/>
        <dbReference type="EC" id="7.2.2.8"/>
    </reaction>
</comment>
<dbReference type="GeneID" id="111301839"/>
<evidence type="ECO:0000256" key="12">
    <source>
        <dbReference type="ARBA" id="ARBA00022989"/>
    </source>
</evidence>
<evidence type="ECO:0000313" key="20">
    <source>
        <dbReference type="Proteomes" id="UP000515121"/>
    </source>
</evidence>
<dbReference type="InterPro" id="IPR023214">
    <property type="entry name" value="HAD_sf"/>
</dbReference>
<gene>
    <name evidence="21" type="primary">LOC111301839</name>
</gene>
<dbReference type="Proteomes" id="UP000515121">
    <property type="component" value="Unplaced"/>
</dbReference>
<keyword evidence="4" id="KW-0813">Transport</keyword>
<keyword evidence="14" id="KW-0406">Ion transport</keyword>
<dbReference type="AlphaFoldDB" id="A0A6P5ZMF8"/>
<evidence type="ECO:0000256" key="4">
    <source>
        <dbReference type="ARBA" id="ARBA00022448"/>
    </source>
</evidence>
<feature type="transmembrane region" description="Helical" evidence="18">
    <location>
        <begin position="915"/>
        <end position="937"/>
    </location>
</feature>
<keyword evidence="8 18" id="KW-0547">Nucleotide-binding</keyword>
<dbReference type="InterPro" id="IPR006122">
    <property type="entry name" value="HMA_Cu_ion-bd"/>
</dbReference>
<keyword evidence="20" id="KW-1185">Reference proteome</keyword>
<evidence type="ECO:0000256" key="9">
    <source>
        <dbReference type="ARBA" id="ARBA00022796"/>
    </source>
</evidence>
<dbReference type="InterPro" id="IPR001757">
    <property type="entry name" value="P_typ_ATPase"/>
</dbReference>
<evidence type="ECO:0000256" key="15">
    <source>
        <dbReference type="ARBA" id="ARBA00023136"/>
    </source>
</evidence>
<evidence type="ECO:0000256" key="7">
    <source>
        <dbReference type="ARBA" id="ARBA00022737"/>
    </source>
</evidence>
<dbReference type="GO" id="GO:0140581">
    <property type="term" value="F:P-type monovalent copper transporter activity"/>
    <property type="evidence" value="ECO:0007669"/>
    <property type="project" value="UniProtKB-EC"/>
</dbReference>
<keyword evidence="15 18" id="KW-0472">Membrane</keyword>
<dbReference type="Gene3D" id="3.30.70.100">
    <property type="match status" value="3"/>
</dbReference>
<dbReference type="InterPro" id="IPR036412">
    <property type="entry name" value="HAD-like_sf"/>
</dbReference>
<dbReference type="Pfam" id="PF00122">
    <property type="entry name" value="E1-E2_ATPase"/>
    <property type="match status" value="1"/>
</dbReference>
<dbReference type="SFLD" id="SFLDG00002">
    <property type="entry name" value="C1.7:_P-type_atpase_like"/>
    <property type="match status" value="1"/>
</dbReference>
<dbReference type="FunFam" id="3.40.50.1000:FF:000031">
    <property type="entry name" value="Probable copper-transporting ATPase HMA5"/>
    <property type="match status" value="1"/>
</dbReference>
<dbReference type="Gene3D" id="3.40.1110.10">
    <property type="entry name" value="Calcium-transporting ATPase, cytoplasmic domain N"/>
    <property type="match status" value="1"/>
</dbReference>
<dbReference type="InterPro" id="IPR036163">
    <property type="entry name" value="HMA_dom_sf"/>
</dbReference>
<feature type="transmembrane region" description="Helical" evidence="18">
    <location>
        <begin position="285"/>
        <end position="306"/>
    </location>
</feature>
<feature type="transmembrane region" description="Helical" evidence="18">
    <location>
        <begin position="318"/>
        <end position="338"/>
    </location>
</feature>
<keyword evidence="11" id="KW-1278">Translocase</keyword>
<dbReference type="InterPro" id="IPR006121">
    <property type="entry name" value="HMA_dom"/>
</dbReference>
<dbReference type="FunFam" id="3.30.70.100:FF:000001">
    <property type="entry name" value="ATPase copper transporting beta"/>
    <property type="match status" value="1"/>
</dbReference>
<evidence type="ECO:0000313" key="21">
    <source>
        <dbReference type="RefSeq" id="XP_022753575.1"/>
    </source>
</evidence>
<evidence type="ECO:0000256" key="17">
    <source>
        <dbReference type="ARBA" id="ARBA00077729"/>
    </source>
</evidence>
<feature type="domain" description="HMA" evidence="19">
    <location>
        <begin position="44"/>
        <end position="110"/>
    </location>
</feature>
<dbReference type="EC" id="7.2.2.8" evidence="3"/>
<dbReference type="PRINTS" id="PR00119">
    <property type="entry name" value="CATATPASE"/>
</dbReference>
<keyword evidence="6 18" id="KW-0479">Metal-binding</keyword>
<evidence type="ECO:0000259" key="19">
    <source>
        <dbReference type="PROSITE" id="PS50846"/>
    </source>
</evidence>
<sequence length="986" mass="106513">MNANVQDKKMELNGTDDLKRPLLEPPDSIFITIPEPVDKLDKKKTVMFRIGNIKCASCVTSIESVLGQVKGVESVSVSPIQGQAAIEYDPKLINTKMIKETIEDAGFPVSECSRQEIAVCRLRIKGMACTSCSESLERALKSVDGVKKAVVGLALEEAKVHFDPNVTDAVRIVEAIEDTGFGADLISSGNEVNKVHLKLEGVSSKEEINTIQSYLESAIGVNHVEMDLEENKVTVNYDPDLTGPRSLIKGVQEVGHGSYKASLYIPPKQRETEQQHEINTYRDQFLLSCLFSVPVFIFSMVLPMLPPFGNWLEYKICNMFTVGLLLRWILCTPVQFIVGRRFYTGSYHALRRKSANMDVLVAMGTNAAYFYSVYIAIKDLSSDTFEGQDFFETSAMLISFILLGKYLEVVAKGKTSDALAKLTDLAPDSARLLTLDDDGNVVSEVEISTQLIQRNDIIKIIPGEKVPVDGIITDGQSYVNESMITGEAQPIAKKPGDKVISGTMNENGCLLVKATHVGSETALSQIVQLVEAAQLSRAPVQKIADQISRFFVPAIVLTAFITWLGWLIPGVIGIYPKNWIPEGMDKFELALQFGISVLVVACPCALGLATPTAVMVATGKGASLGVLIKGGNALEKAHKVKAIVFDKTGTLTVGKPEVVSVMLFSSMSMGDFCNVAIAAEANSEHPIAKAFLDYARKLHQKIEPNNQPNNQHLTEARDFEVHPGTGVSGKVGEKMVLVGNKRLMRTYNVTVGPEIEGYISENEQLAQTCVLVAIDGKVAGAFAVTDPVKPEAKHVISYLRSMGISSIMVTGDNWATATAIAKEVGIENVVAETDPVGKAGRIKDLQMKGLTVAMVGDGINDSPALVAADVGMAIGAGTDVAIEAADVVLIKSNLEDVVTAIDLSKKTISRIWLNYVWALGYNILGVPVASGILYPFTGIRLPPWLAGACMAASSLSVVCSSLMLQSYRKPLVVQDTKGQTHCSKST</sequence>
<feature type="domain" description="HMA" evidence="19">
    <location>
        <begin position="193"/>
        <end position="259"/>
    </location>
</feature>
<dbReference type="FunFam" id="3.30.70.100:FF:000033">
    <property type="entry name" value="Copper-transporting ATPase HMA5"/>
    <property type="match status" value="1"/>
</dbReference>
<feature type="domain" description="HMA" evidence="19">
    <location>
        <begin position="118"/>
        <end position="184"/>
    </location>
</feature>
<feature type="transmembrane region" description="Helical" evidence="18">
    <location>
        <begin position="359"/>
        <end position="377"/>
    </location>
</feature>
<keyword evidence="12 18" id="KW-1133">Transmembrane helix</keyword>
<dbReference type="PROSITE" id="PS50846">
    <property type="entry name" value="HMA_2"/>
    <property type="match status" value="3"/>
</dbReference>
<evidence type="ECO:0000256" key="14">
    <source>
        <dbReference type="ARBA" id="ARBA00023065"/>
    </source>
</evidence>
<protein>
    <recommendedName>
        <fullName evidence="3">P-type Cu(+) transporter</fullName>
        <ecNumber evidence="3">7.2.2.8</ecNumber>
    </recommendedName>
    <alternativeName>
        <fullName evidence="17">Protein HEAVY METAL ATPASE 5</fullName>
    </alternativeName>
</protein>
<dbReference type="Pfam" id="PF00702">
    <property type="entry name" value="Hydrolase"/>
    <property type="match status" value="1"/>
</dbReference>
<dbReference type="InterPro" id="IPR023299">
    <property type="entry name" value="ATPase_P-typ_cyto_dom_N"/>
</dbReference>
<comment type="similarity">
    <text evidence="2 18">Belongs to the cation transport ATPase (P-type) (TC 3.A.3) family. Type IB subfamily.</text>
</comment>
<dbReference type="NCBIfam" id="TIGR00003">
    <property type="entry name" value="copper ion binding protein"/>
    <property type="match status" value="2"/>
</dbReference>
<evidence type="ECO:0000256" key="16">
    <source>
        <dbReference type="ARBA" id="ARBA00049289"/>
    </source>
</evidence>
<dbReference type="GO" id="GO:0016020">
    <property type="term" value="C:membrane"/>
    <property type="evidence" value="ECO:0007669"/>
    <property type="project" value="UniProtKB-SubCell"/>
</dbReference>
<dbReference type="SFLD" id="SFLDF00027">
    <property type="entry name" value="p-type_atpase"/>
    <property type="match status" value="1"/>
</dbReference>
<dbReference type="GO" id="GO:0005507">
    <property type="term" value="F:copper ion binding"/>
    <property type="evidence" value="ECO:0007669"/>
    <property type="project" value="InterPro"/>
</dbReference>
<dbReference type="InterPro" id="IPR059000">
    <property type="entry name" value="ATPase_P-type_domA"/>
</dbReference>
<dbReference type="PRINTS" id="PR00942">
    <property type="entry name" value="CUATPASEI"/>
</dbReference>
<dbReference type="PANTHER" id="PTHR46594">
    <property type="entry name" value="P-TYPE CATION-TRANSPORTING ATPASE"/>
    <property type="match status" value="1"/>
</dbReference>
<dbReference type="InterPro" id="IPR017969">
    <property type="entry name" value="Heavy-metal-associated_CS"/>
</dbReference>
<dbReference type="OrthoDB" id="432719at2759"/>
<evidence type="ECO:0000256" key="2">
    <source>
        <dbReference type="ARBA" id="ARBA00006024"/>
    </source>
</evidence>
<evidence type="ECO:0000256" key="6">
    <source>
        <dbReference type="ARBA" id="ARBA00022723"/>
    </source>
</evidence>
<dbReference type="Gene3D" id="3.40.50.1000">
    <property type="entry name" value="HAD superfamily/HAD-like"/>
    <property type="match status" value="1"/>
</dbReference>
<keyword evidence="9" id="KW-0187">Copper transport</keyword>
<reference evidence="21" key="1">
    <citation type="submission" date="2025-08" db="UniProtKB">
        <authorList>
            <consortium name="RefSeq"/>
        </authorList>
    </citation>
    <scope>IDENTIFICATION</scope>
    <source>
        <tissue evidence="21">Fruit stalk</tissue>
    </source>
</reference>
<evidence type="ECO:0000256" key="11">
    <source>
        <dbReference type="ARBA" id="ARBA00022967"/>
    </source>
</evidence>
<keyword evidence="7" id="KW-0677">Repeat</keyword>
<evidence type="ECO:0000256" key="18">
    <source>
        <dbReference type="RuleBase" id="RU362081"/>
    </source>
</evidence>
<dbReference type="GO" id="GO:0005524">
    <property type="term" value="F:ATP binding"/>
    <property type="evidence" value="ECO:0007669"/>
    <property type="project" value="UniProtKB-UniRule"/>
</dbReference>
<proteinExistence type="inferred from homology"/>
<dbReference type="NCBIfam" id="TIGR01525">
    <property type="entry name" value="ATPase-IB_hvy"/>
    <property type="match status" value="1"/>
</dbReference>
<evidence type="ECO:0000256" key="10">
    <source>
        <dbReference type="ARBA" id="ARBA00022840"/>
    </source>
</evidence>
<dbReference type="SUPFAM" id="SSF81665">
    <property type="entry name" value="Calcium ATPase, transmembrane domain M"/>
    <property type="match status" value="1"/>
</dbReference>
<dbReference type="InterPro" id="IPR018303">
    <property type="entry name" value="ATPase_P-typ_P_site"/>
</dbReference>
<comment type="subcellular location">
    <subcellularLocation>
        <location evidence="1">Membrane</location>
        <topology evidence="1">Multi-pass membrane protein</topology>
    </subcellularLocation>
</comment>
<dbReference type="GO" id="GO:0016887">
    <property type="term" value="F:ATP hydrolysis activity"/>
    <property type="evidence" value="ECO:0007669"/>
    <property type="project" value="InterPro"/>
</dbReference>
<dbReference type="InterPro" id="IPR044492">
    <property type="entry name" value="P_typ_ATPase_HD_dom"/>
</dbReference>
<keyword evidence="5 18" id="KW-0812">Transmembrane</keyword>
<evidence type="ECO:0000256" key="1">
    <source>
        <dbReference type="ARBA" id="ARBA00004141"/>
    </source>
</evidence>
<dbReference type="SUPFAM" id="SSF55008">
    <property type="entry name" value="HMA, heavy metal-associated domain"/>
    <property type="match status" value="3"/>
</dbReference>
<dbReference type="PROSITE" id="PS01047">
    <property type="entry name" value="HMA_1"/>
    <property type="match status" value="1"/>
</dbReference>
<feature type="transmembrane region" description="Helical" evidence="18">
    <location>
        <begin position="389"/>
        <end position="407"/>
    </location>
</feature>
<evidence type="ECO:0000256" key="5">
    <source>
        <dbReference type="ARBA" id="ARBA00022692"/>
    </source>
</evidence>
<feature type="transmembrane region" description="Helical" evidence="18">
    <location>
        <begin position="589"/>
        <end position="610"/>
    </location>
</feature>
<keyword evidence="10 18" id="KW-0067">ATP-binding</keyword>
<dbReference type="PANTHER" id="PTHR46594:SF2">
    <property type="entry name" value="COPPER-TRANSPORTING ATPASE HMA4"/>
    <property type="match status" value="1"/>
</dbReference>
<dbReference type="SUPFAM" id="SSF81653">
    <property type="entry name" value="Calcium ATPase, transduction domain A"/>
    <property type="match status" value="1"/>
</dbReference>
<dbReference type="NCBIfam" id="TIGR01494">
    <property type="entry name" value="ATPase_P-type"/>
    <property type="match status" value="2"/>
</dbReference>
<dbReference type="SFLD" id="SFLDS00003">
    <property type="entry name" value="Haloacid_Dehalogenase"/>
    <property type="match status" value="1"/>
</dbReference>
<dbReference type="KEGG" id="dzi:111301839"/>
<dbReference type="InterPro" id="IPR027256">
    <property type="entry name" value="P-typ_ATPase_IB"/>
</dbReference>
<feature type="transmembrane region" description="Helical" evidence="18">
    <location>
        <begin position="943"/>
        <end position="964"/>
    </location>
</feature>
<feature type="transmembrane region" description="Helical" evidence="18">
    <location>
        <begin position="550"/>
        <end position="569"/>
    </location>
</feature>
<dbReference type="CDD" id="cd00371">
    <property type="entry name" value="HMA"/>
    <property type="match status" value="2"/>
</dbReference>
<dbReference type="Pfam" id="PF00403">
    <property type="entry name" value="HMA"/>
    <property type="match status" value="3"/>
</dbReference>
<dbReference type="Gene3D" id="2.70.150.10">
    <property type="entry name" value="Calcium-transporting ATPase, cytoplasmic transduction domain A"/>
    <property type="match status" value="1"/>
</dbReference>
<dbReference type="SUPFAM" id="SSF56784">
    <property type="entry name" value="HAD-like"/>
    <property type="match status" value="1"/>
</dbReference>
<keyword evidence="13" id="KW-0186">Copper</keyword>
<name>A0A6P5ZMF8_DURZI</name>
<dbReference type="CDD" id="cd02094">
    <property type="entry name" value="P-type_ATPase_Cu-like"/>
    <property type="match status" value="1"/>
</dbReference>
<dbReference type="FunFam" id="2.70.150.10:FF:000002">
    <property type="entry name" value="Copper-transporting ATPase 1, putative"/>
    <property type="match status" value="1"/>
</dbReference>
<organism evidence="20 21">
    <name type="scientific">Durio zibethinus</name>
    <name type="common">Durian</name>
    <dbReference type="NCBI Taxonomy" id="66656"/>
    <lineage>
        <taxon>Eukaryota</taxon>
        <taxon>Viridiplantae</taxon>
        <taxon>Streptophyta</taxon>
        <taxon>Embryophyta</taxon>
        <taxon>Tracheophyta</taxon>
        <taxon>Spermatophyta</taxon>
        <taxon>Magnoliopsida</taxon>
        <taxon>eudicotyledons</taxon>
        <taxon>Gunneridae</taxon>
        <taxon>Pentapetalae</taxon>
        <taxon>rosids</taxon>
        <taxon>malvids</taxon>
        <taxon>Malvales</taxon>
        <taxon>Malvaceae</taxon>
        <taxon>Helicteroideae</taxon>
        <taxon>Durio</taxon>
    </lineage>
</organism>
<evidence type="ECO:0000256" key="13">
    <source>
        <dbReference type="ARBA" id="ARBA00023008"/>
    </source>
</evidence>
<dbReference type="InterPro" id="IPR008250">
    <property type="entry name" value="ATPase_P-typ_transduc_dom_A_sf"/>
</dbReference>
<dbReference type="PROSITE" id="PS00154">
    <property type="entry name" value="ATPASE_E1_E2"/>
    <property type="match status" value="1"/>
</dbReference>
<evidence type="ECO:0000256" key="8">
    <source>
        <dbReference type="ARBA" id="ARBA00022741"/>
    </source>
</evidence>
<dbReference type="InterPro" id="IPR023298">
    <property type="entry name" value="ATPase_P-typ_TM_dom_sf"/>
</dbReference>
<dbReference type="RefSeq" id="XP_022753575.1">
    <property type="nucleotide sequence ID" value="XM_022897840.1"/>
</dbReference>